<dbReference type="RefSeq" id="XP_045280196.1">
    <property type="nucleotide sequence ID" value="XM_045418451.1"/>
</dbReference>
<keyword evidence="3" id="KW-1185">Reference proteome</keyword>
<accession>A0ABX2VTE9</accession>
<protein>
    <submittedName>
        <fullName evidence="2">Uncharacterized protein</fullName>
    </submittedName>
</protein>
<evidence type="ECO:0000313" key="2">
    <source>
        <dbReference type="EMBL" id="OAT00469.1"/>
    </source>
</evidence>
<evidence type="ECO:0000313" key="3">
    <source>
        <dbReference type="Proteomes" id="UP000002039"/>
    </source>
</evidence>
<evidence type="ECO:0000256" key="1">
    <source>
        <dbReference type="SAM" id="MobiDB-lite"/>
    </source>
</evidence>
<sequence>MQSLGYNLFLLKRASPLEKSQFSTLFRSVLIPHLTTNDNSISTSVYLRFQPANPNTLSIHTIDQINRSHQISPNLTKSHQIGRIFQQIYGYGEWKLVRPLTLGFFSLVADNFTTEIRRGTVTYDNVAAFHFAIEVGADEKMVREVFEWSKLKKGNDDVKGRGFKLVRLGPGSTDPNHGIGSSLSPPGGERGRRLKGSGEPNALGQRWALMVVMTSLKLWWLNVGGSANTTVIGKGEEIHYNRSVPTHYIANRHDFCWYAISSPDKRSRFPLPGRLSKAKRPTLKPSLKTQGPAMLYIVGPSFIVEGLRDGYSLINNIGNKVHPIGGVWGEATVVPKSIEAS</sequence>
<gene>
    <name evidence="2" type="ORF">BDCG_02879</name>
</gene>
<organism evidence="2 3">
    <name type="scientific">Ajellomyces dermatitidis (strain ER-3 / ATCC MYA-2586)</name>
    <name type="common">Blastomyces dermatitidis</name>
    <dbReference type="NCBI Taxonomy" id="559297"/>
    <lineage>
        <taxon>Eukaryota</taxon>
        <taxon>Fungi</taxon>
        <taxon>Dikarya</taxon>
        <taxon>Ascomycota</taxon>
        <taxon>Pezizomycotina</taxon>
        <taxon>Eurotiomycetes</taxon>
        <taxon>Eurotiomycetidae</taxon>
        <taxon>Onygenales</taxon>
        <taxon>Ajellomycetaceae</taxon>
        <taxon>Blastomyces</taxon>
    </lineage>
</organism>
<dbReference type="EMBL" id="EQ999975">
    <property type="protein sequence ID" value="OAT00469.1"/>
    <property type="molecule type" value="Genomic_DNA"/>
</dbReference>
<name>A0ABX2VTE9_AJEDR</name>
<reference evidence="3" key="1">
    <citation type="journal article" date="2015" name="PLoS Genet.">
        <title>The dynamic genome and transcriptome of the human fungal pathogen Blastomyces and close relative Emmonsia.</title>
        <authorList>
            <person name="Munoz J.F."/>
            <person name="Gauthier G.M."/>
            <person name="Desjardins C.A."/>
            <person name="Gallo J.E."/>
            <person name="Holder J."/>
            <person name="Sullivan T.D."/>
            <person name="Marty A.J."/>
            <person name="Carmen J.C."/>
            <person name="Chen Z."/>
            <person name="Ding L."/>
            <person name="Gujja S."/>
            <person name="Magrini V."/>
            <person name="Misas E."/>
            <person name="Mitreva M."/>
            <person name="Priest M."/>
            <person name="Saif S."/>
            <person name="Whiston E.A."/>
            <person name="Young S."/>
            <person name="Zeng Q."/>
            <person name="Goldman W.E."/>
            <person name="Mardis E.R."/>
            <person name="Taylor J.W."/>
            <person name="McEwen J.G."/>
            <person name="Clay O.K."/>
            <person name="Klein B.S."/>
            <person name="Cuomo C.A."/>
        </authorList>
    </citation>
    <scope>NUCLEOTIDE SEQUENCE [LARGE SCALE GENOMIC DNA]</scope>
    <source>
        <strain evidence="3">ER-3 / ATCC MYA-2586</strain>
    </source>
</reference>
<feature type="region of interest" description="Disordered" evidence="1">
    <location>
        <begin position="168"/>
        <end position="199"/>
    </location>
</feature>
<dbReference type="Proteomes" id="UP000002039">
    <property type="component" value="Unassembled WGS sequence"/>
</dbReference>
<proteinExistence type="predicted"/>
<dbReference type="GeneID" id="69025251"/>
<feature type="compositionally biased region" description="Polar residues" evidence="1">
    <location>
        <begin position="173"/>
        <end position="184"/>
    </location>
</feature>